<name>A0A7W6J1F7_9HYPH</name>
<evidence type="ECO:0000256" key="7">
    <source>
        <dbReference type="RuleBase" id="RU369079"/>
    </source>
</evidence>
<evidence type="ECO:0000256" key="8">
    <source>
        <dbReference type="SAM" id="MobiDB-lite"/>
    </source>
</evidence>
<feature type="transmembrane region" description="Helical" evidence="7">
    <location>
        <begin position="412"/>
        <end position="433"/>
    </location>
</feature>
<dbReference type="PANTHER" id="PTHR33362">
    <property type="entry name" value="SIALIC ACID TRAP TRANSPORTER PERMEASE PROTEIN SIAT-RELATED"/>
    <property type="match status" value="1"/>
</dbReference>
<feature type="transmembrane region" description="Helical" evidence="7">
    <location>
        <begin position="290"/>
        <end position="312"/>
    </location>
</feature>
<evidence type="ECO:0000256" key="2">
    <source>
        <dbReference type="ARBA" id="ARBA00022475"/>
    </source>
</evidence>
<feature type="region of interest" description="Disordered" evidence="8">
    <location>
        <begin position="465"/>
        <end position="523"/>
    </location>
</feature>
<keyword evidence="2" id="KW-1003">Cell membrane</keyword>
<dbReference type="Proteomes" id="UP000528286">
    <property type="component" value="Unassembled WGS sequence"/>
</dbReference>
<sequence length="523" mass="55252">MFDFGILPPLMFLGMVVFMLYGFPVAFSLSAVGLFFGLVGVATGHFDMVFLHSLPFRFFGIISNDLLLAIPFFTLMGAILERCGLAEDLLEGTGRLFGAIPGGLAYAVIVVGAILGAITGTVAASVITMGVISLPVMLRYGYNKRLATGVIAASGTITQVIPPSLVLVVLADQLGRSVGDMYLGAIGPSILQVGIFMGYIALLSILKPHYMPPLPPEARGKLDAKLVMTVLAGMIPSIVLIFLVLGTIFIGLATPTEAGALGVVGAMLLAAMHGRLSWKLIREGMQSTMHITTMVVFILIGSTCFSLVFQGMDGGRWIEHMLSGLPGGPIGFLIFVNIFVFVLAFFLDFFEIAFIIIPMLAPVAQNLGIDLVWFGVLLCVNMQTSFMHPPFGFALFYLRSIAPRNEVKTSDIYMGAIPWLVMQLILVGVLIFWPQSVTYWLDNSPKVDPNSIKIEIPAFGNGGGLSLPPPGTGGGNGGLPGLGLPSLNGLPGAPPAMPAPQPGPAPAPAAPAIDLSQPPKITP</sequence>
<organism evidence="10 11">
    <name type="scientific">Gellertiella hungarica</name>
    <dbReference type="NCBI Taxonomy" id="1572859"/>
    <lineage>
        <taxon>Bacteria</taxon>
        <taxon>Pseudomonadati</taxon>
        <taxon>Pseudomonadota</taxon>
        <taxon>Alphaproteobacteria</taxon>
        <taxon>Hyphomicrobiales</taxon>
        <taxon>Rhizobiaceae</taxon>
        <taxon>Gellertiella</taxon>
    </lineage>
</organism>
<keyword evidence="4 7" id="KW-0812">Transmembrane</keyword>
<feature type="domain" description="TRAP C4-dicarboxylate transport system permease DctM subunit" evidence="9">
    <location>
        <begin position="13"/>
        <end position="434"/>
    </location>
</feature>
<feature type="compositionally biased region" description="Low complexity" evidence="8">
    <location>
        <begin position="482"/>
        <end position="491"/>
    </location>
</feature>
<feature type="transmembrane region" description="Helical" evidence="7">
    <location>
        <begin position="54"/>
        <end position="80"/>
    </location>
</feature>
<keyword evidence="7" id="KW-0813">Transport</keyword>
<comment type="similarity">
    <text evidence="7">Belongs to the TRAP transporter large permease family.</text>
</comment>
<gene>
    <name evidence="10" type="ORF">GGR23_000190</name>
</gene>
<evidence type="ECO:0000256" key="6">
    <source>
        <dbReference type="ARBA" id="ARBA00023136"/>
    </source>
</evidence>
<comment type="subunit">
    <text evidence="7">The complex comprises the extracytoplasmic solute receptor protein and the two transmembrane proteins.</text>
</comment>
<keyword evidence="11" id="KW-1185">Reference proteome</keyword>
<protein>
    <recommendedName>
        <fullName evidence="7">TRAP transporter large permease protein</fullName>
    </recommendedName>
</protein>
<feature type="transmembrane region" description="Helical" evidence="7">
    <location>
        <begin position="12"/>
        <end position="42"/>
    </location>
</feature>
<dbReference type="RefSeq" id="WP_183364233.1">
    <property type="nucleotide sequence ID" value="NZ_JACIEZ010000001.1"/>
</dbReference>
<feature type="transmembrane region" description="Helical" evidence="7">
    <location>
        <begin position="258"/>
        <end position="278"/>
    </location>
</feature>
<dbReference type="PANTHER" id="PTHR33362:SF7">
    <property type="entry name" value="SLL1103 PROTEIN"/>
    <property type="match status" value="1"/>
</dbReference>
<keyword evidence="6 7" id="KW-0472">Membrane</keyword>
<keyword evidence="3 7" id="KW-0997">Cell inner membrane</keyword>
<dbReference type="EMBL" id="JACIEZ010000001">
    <property type="protein sequence ID" value="MBB4063029.1"/>
    <property type="molecule type" value="Genomic_DNA"/>
</dbReference>
<keyword evidence="5 7" id="KW-1133">Transmembrane helix</keyword>
<dbReference type="InterPro" id="IPR004681">
    <property type="entry name" value="TRAP_DctM"/>
</dbReference>
<proteinExistence type="inferred from homology"/>
<feature type="transmembrane region" description="Helical" evidence="7">
    <location>
        <begin position="182"/>
        <end position="206"/>
    </location>
</feature>
<dbReference type="GO" id="GO:0005886">
    <property type="term" value="C:plasma membrane"/>
    <property type="evidence" value="ECO:0007669"/>
    <property type="project" value="UniProtKB-SubCell"/>
</dbReference>
<feature type="transmembrane region" description="Helical" evidence="7">
    <location>
        <begin position="104"/>
        <end position="134"/>
    </location>
</feature>
<accession>A0A7W6J1F7</accession>
<feature type="compositionally biased region" description="Gly residues" evidence="8">
    <location>
        <begin position="472"/>
        <end position="481"/>
    </location>
</feature>
<dbReference type="AlphaFoldDB" id="A0A7W6J1F7"/>
<evidence type="ECO:0000256" key="1">
    <source>
        <dbReference type="ARBA" id="ARBA00004429"/>
    </source>
</evidence>
<evidence type="ECO:0000313" key="11">
    <source>
        <dbReference type="Proteomes" id="UP000528286"/>
    </source>
</evidence>
<evidence type="ECO:0000256" key="4">
    <source>
        <dbReference type="ARBA" id="ARBA00022692"/>
    </source>
</evidence>
<comment type="function">
    <text evidence="7">Part of the tripartite ATP-independent periplasmic (TRAP) transport system.</text>
</comment>
<feature type="transmembrane region" description="Helical" evidence="7">
    <location>
        <begin position="332"/>
        <end position="359"/>
    </location>
</feature>
<feature type="compositionally biased region" description="Pro residues" evidence="8">
    <location>
        <begin position="492"/>
        <end position="509"/>
    </location>
</feature>
<evidence type="ECO:0000256" key="3">
    <source>
        <dbReference type="ARBA" id="ARBA00022519"/>
    </source>
</evidence>
<reference evidence="10 11" key="1">
    <citation type="submission" date="2020-08" db="EMBL/GenBank/DDBJ databases">
        <title>Genomic Encyclopedia of Type Strains, Phase IV (KMG-IV): sequencing the most valuable type-strain genomes for metagenomic binning, comparative biology and taxonomic classification.</title>
        <authorList>
            <person name="Goeker M."/>
        </authorList>
    </citation>
    <scope>NUCLEOTIDE SEQUENCE [LARGE SCALE GENOMIC DNA]</scope>
    <source>
        <strain evidence="10 11">DSM 29853</strain>
    </source>
</reference>
<dbReference type="NCBIfam" id="TIGR00786">
    <property type="entry name" value="dctM"/>
    <property type="match status" value="1"/>
</dbReference>
<feature type="transmembrane region" description="Helical" evidence="7">
    <location>
        <begin position="226"/>
        <end position="252"/>
    </location>
</feature>
<evidence type="ECO:0000256" key="5">
    <source>
        <dbReference type="ARBA" id="ARBA00022989"/>
    </source>
</evidence>
<dbReference type="InterPro" id="IPR010656">
    <property type="entry name" value="DctM"/>
</dbReference>
<comment type="caution">
    <text evidence="7">Lacks conserved residue(s) required for the propagation of feature annotation.</text>
</comment>
<evidence type="ECO:0000313" key="10">
    <source>
        <dbReference type="EMBL" id="MBB4063029.1"/>
    </source>
</evidence>
<comment type="subcellular location">
    <subcellularLocation>
        <location evidence="1 7">Cell inner membrane</location>
        <topology evidence="1 7">Multi-pass membrane protein</topology>
    </subcellularLocation>
</comment>
<feature type="transmembrane region" description="Helical" evidence="7">
    <location>
        <begin position="146"/>
        <end position="170"/>
    </location>
</feature>
<evidence type="ECO:0000259" key="9">
    <source>
        <dbReference type="Pfam" id="PF06808"/>
    </source>
</evidence>
<comment type="caution">
    <text evidence="10">The sequence shown here is derived from an EMBL/GenBank/DDBJ whole genome shotgun (WGS) entry which is preliminary data.</text>
</comment>
<dbReference type="Pfam" id="PF06808">
    <property type="entry name" value="DctM"/>
    <property type="match status" value="1"/>
</dbReference>
<dbReference type="GO" id="GO:0022857">
    <property type="term" value="F:transmembrane transporter activity"/>
    <property type="evidence" value="ECO:0007669"/>
    <property type="project" value="UniProtKB-UniRule"/>
</dbReference>